<dbReference type="PANTHER" id="PTHR43791">
    <property type="entry name" value="PERMEASE-RELATED"/>
    <property type="match status" value="1"/>
</dbReference>
<keyword evidence="9" id="KW-1185">Reference proteome</keyword>
<feature type="domain" description="Major facilitator superfamily (MFS) profile" evidence="7">
    <location>
        <begin position="36"/>
        <end position="441"/>
    </location>
</feature>
<feature type="transmembrane region" description="Helical" evidence="6">
    <location>
        <begin position="417"/>
        <end position="437"/>
    </location>
</feature>
<evidence type="ECO:0000256" key="4">
    <source>
        <dbReference type="ARBA" id="ARBA00022989"/>
    </source>
</evidence>
<evidence type="ECO:0000256" key="5">
    <source>
        <dbReference type="ARBA" id="ARBA00023136"/>
    </source>
</evidence>
<dbReference type="Pfam" id="PF07690">
    <property type="entry name" value="MFS_1"/>
    <property type="match status" value="1"/>
</dbReference>
<evidence type="ECO:0000256" key="6">
    <source>
        <dbReference type="SAM" id="Phobius"/>
    </source>
</evidence>
<dbReference type="InterPro" id="IPR020846">
    <property type="entry name" value="MFS_dom"/>
</dbReference>
<evidence type="ECO:0000256" key="3">
    <source>
        <dbReference type="ARBA" id="ARBA00022692"/>
    </source>
</evidence>
<comment type="subcellular location">
    <subcellularLocation>
        <location evidence="1">Membrane</location>
        <topology evidence="1">Multi-pass membrane protein</topology>
    </subcellularLocation>
</comment>
<sequence length="443" mass="47708">MEASSAPMRPSLEATSSESADKASGDAIVRKVGRRLMWYVIALYVVSVLDRGNLGFASFSMNKDLGLTPQMYGIGVGILFLGYSLFEVPSNLALARFGARITLTRIAMLFGVVTMSMAFVTGPHSFYLVRGLLGMAEAGLTPGVFLFLSYWIPQSYRARYNAAFTYAVPSAYILASLVSGAILQLDGALGVPGWKWLFILEGLPAVLLGVIGIFYLTDRPHQAKWLSPSEREWLQAQIDRETTVHHEKSAKLGQLLRRPVLWILAIGYIGIFCGNATLGIWLPQIMHGHGVNLSVIGFVSAVPPLAGVVGMTYLSRRSDKMKERVWHAVACMLLAAAGFGMVAASRGAATALVGFMLANIGVYSSLAIFWSIPQTYLSAKVRPAAIALISSFGALFGGWLAPMYIGRVQGLFHSLPMGMAIVAVLMLFSSLCVGVAGNRLVKG</sequence>
<feature type="transmembrane region" description="Helical" evidence="6">
    <location>
        <begin position="260"/>
        <end position="281"/>
    </location>
</feature>
<feature type="transmembrane region" description="Helical" evidence="6">
    <location>
        <begin position="106"/>
        <end position="126"/>
    </location>
</feature>
<reference evidence="8 9" key="1">
    <citation type="submission" date="2023-03" db="EMBL/GenBank/DDBJ databases">
        <title>Draft assemblies of triclosan tolerant bacteria isolated from returned activated sludge.</title>
        <authorList>
            <person name="Van Hamelsveld S."/>
        </authorList>
    </citation>
    <scope>NUCLEOTIDE SEQUENCE [LARGE SCALE GENOMIC DNA]</scope>
    <source>
        <strain evidence="8 9">GW210010_S58</strain>
    </source>
</reference>
<evidence type="ECO:0000256" key="1">
    <source>
        <dbReference type="ARBA" id="ARBA00004141"/>
    </source>
</evidence>
<name>A0ABT6AIF2_9BURK</name>
<evidence type="ECO:0000259" key="7">
    <source>
        <dbReference type="PROSITE" id="PS50850"/>
    </source>
</evidence>
<accession>A0ABT6AIF2</accession>
<feature type="transmembrane region" description="Helical" evidence="6">
    <location>
        <begin position="164"/>
        <end position="184"/>
    </location>
</feature>
<comment type="caution">
    <text evidence="8">The sequence shown here is derived from an EMBL/GenBank/DDBJ whole genome shotgun (WGS) entry which is preliminary data.</text>
</comment>
<keyword evidence="2" id="KW-0813">Transport</keyword>
<dbReference type="InterPro" id="IPR036259">
    <property type="entry name" value="MFS_trans_sf"/>
</dbReference>
<proteinExistence type="predicted"/>
<evidence type="ECO:0000256" key="2">
    <source>
        <dbReference type="ARBA" id="ARBA00022448"/>
    </source>
</evidence>
<keyword evidence="3 6" id="KW-0812">Transmembrane</keyword>
<dbReference type="PROSITE" id="PS50850">
    <property type="entry name" value="MFS"/>
    <property type="match status" value="1"/>
</dbReference>
<keyword evidence="4 6" id="KW-1133">Transmembrane helix</keyword>
<feature type="transmembrane region" description="Helical" evidence="6">
    <location>
        <begin position="325"/>
        <end position="345"/>
    </location>
</feature>
<feature type="transmembrane region" description="Helical" evidence="6">
    <location>
        <begin position="132"/>
        <end position="152"/>
    </location>
</feature>
<feature type="transmembrane region" description="Helical" evidence="6">
    <location>
        <begin position="384"/>
        <end position="405"/>
    </location>
</feature>
<dbReference type="PANTHER" id="PTHR43791:SF36">
    <property type="entry name" value="TRANSPORTER, PUTATIVE (AFU_ORTHOLOGUE AFUA_6G08340)-RELATED"/>
    <property type="match status" value="1"/>
</dbReference>
<feature type="transmembrane region" description="Helical" evidence="6">
    <location>
        <begin position="351"/>
        <end position="372"/>
    </location>
</feature>
<dbReference type="RefSeq" id="WP_276264016.1">
    <property type="nucleotide sequence ID" value="NZ_JARJLM010000092.1"/>
</dbReference>
<dbReference type="InterPro" id="IPR011701">
    <property type="entry name" value="MFS"/>
</dbReference>
<feature type="transmembrane region" description="Helical" evidence="6">
    <location>
        <begin position="293"/>
        <end position="313"/>
    </location>
</feature>
<dbReference type="SUPFAM" id="SSF103473">
    <property type="entry name" value="MFS general substrate transporter"/>
    <property type="match status" value="1"/>
</dbReference>
<dbReference type="Gene3D" id="1.20.1250.20">
    <property type="entry name" value="MFS general substrate transporter like domains"/>
    <property type="match status" value="2"/>
</dbReference>
<feature type="transmembrane region" description="Helical" evidence="6">
    <location>
        <begin position="196"/>
        <end position="216"/>
    </location>
</feature>
<dbReference type="EMBL" id="JARJLM010000092">
    <property type="protein sequence ID" value="MDF3832388.1"/>
    <property type="molecule type" value="Genomic_DNA"/>
</dbReference>
<dbReference type="Proteomes" id="UP001216674">
    <property type="component" value="Unassembled WGS sequence"/>
</dbReference>
<evidence type="ECO:0000313" key="8">
    <source>
        <dbReference type="EMBL" id="MDF3832388.1"/>
    </source>
</evidence>
<gene>
    <name evidence="8" type="ORF">P3W85_05435</name>
</gene>
<feature type="transmembrane region" description="Helical" evidence="6">
    <location>
        <begin position="36"/>
        <end position="59"/>
    </location>
</feature>
<keyword evidence="5 6" id="KW-0472">Membrane</keyword>
<evidence type="ECO:0000313" key="9">
    <source>
        <dbReference type="Proteomes" id="UP001216674"/>
    </source>
</evidence>
<dbReference type="CDD" id="cd17319">
    <property type="entry name" value="MFS_ExuT_GudP_like"/>
    <property type="match status" value="1"/>
</dbReference>
<feature type="transmembrane region" description="Helical" evidence="6">
    <location>
        <begin position="71"/>
        <end position="94"/>
    </location>
</feature>
<organism evidence="8 9">
    <name type="scientific">Cupriavidus basilensis</name>
    <dbReference type="NCBI Taxonomy" id="68895"/>
    <lineage>
        <taxon>Bacteria</taxon>
        <taxon>Pseudomonadati</taxon>
        <taxon>Pseudomonadota</taxon>
        <taxon>Betaproteobacteria</taxon>
        <taxon>Burkholderiales</taxon>
        <taxon>Burkholderiaceae</taxon>
        <taxon>Cupriavidus</taxon>
    </lineage>
</organism>
<protein>
    <submittedName>
        <fullName evidence="8">MFS transporter</fullName>
    </submittedName>
</protein>